<dbReference type="PANTHER" id="PTHR33279:SF2">
    <property type="entry name" value="SULFUR CARRIER PROTEIN TUSA"/>
    <property type="match status" value="1"/>
</dbReference>
<evidence type="ECO:0000313" key="3">
    <source>
        <dbReference type="EMBL" id="MDY7230770.1"/>
    </source>
</evidence>
<dbReference type="Proteomes" id="UP001291309">
    <property type="component" value="Unassembled WGS sequence"/>
</dbReference>
<proteinExistence type="inferred from homology"/>
<name>A0ABU5HFC8_9BACT</name>
<dbReference type="RefSeq" id="WP_321549484.1">
    <property type="nucleotide sequence ID" value="NZ_JAXIVS010000012.1"/>
</dbReference>
<evidence type="ECO:0000259" key="2">
    <source>
        <dbReference type="PROSITE" id="PS01148"/>
    </source>
</evidence>
<dbReference type="Gene3D" id="3.30.110.40">
    <property type="entry name" value="TusA-like domain"/>
    <property type="match status" value="1"/>
</dbReference>
<evidence type="ECO:0000256" key="1">
    <source>
        <dbReference type="ARBA" id="ARBA00008984"/>
    </source>
</evidence>
<evidence type="ECO:0000313" key="4">
    <source>
        <dbReference type="Proteomes" id="UP001291309"/>
    </source>
</evidence>
<dbReference type="PANTHER" id="PTHR33279">
    <property type="entry name" value="SULFUR CARRIER PROTEIN YEDF-RELATED"/>
    <property type="match status" value="1"/>
</dbReference>
<dbReference type="SUPFAM" id="SSF64307">
    <property type="entry name" value="SirA-like"/>
    <property type="match status" value="1"/>
</dbReference>
<keyword evidence="4" id="KW-1185">Reference proteome</keyword>
<dbReference type="InterPro" id="IPR036868">
    <property type="entry name" value="TusA-like_sf"/>
</dbReference>
<reference evidence="3 4" key="1">
    <citation type="submission" date="2023-12" db="EMBL/GenBank/DDBJ databases">
        <title>the genome sequence of Hyalangium sp. s54d21.</title>
        <authorList>
            <person name="Zhang X."/>
        </authorList>
    </citation>
    <scope>NUCLEOTIDE SEQUENCE [LARGE SCALE GENOMIC DNA]</scope>
    <source>
        <strain evidence="4">s54d21</strain>
    </source>
</reference>
<protein>
    <submittedName>
        <fullName evidence="3">Sulfurtransferase TusA family protein</fullName>
    </submittedName>
</protein>
<dbReference type="InterPro" id="IPR001455">
    <property type="entry name" value="TusA-like"/>
</dbReference>
<dbReference type="CDD" id="cd00291">
    <property type="entry name" value="SirA_YedF_YeeD"/>
    <property type="match status" value="1"/>
</dbReference>
<accession>A0ABU5HFC8</accession>
<dbReference type="PROSITE" id="PS01148">
    <property type="entry name" value="UPF0033"/>
    <property type="match status" value="1"/>
</dbReference>
<feature type="domain" description="UPF0033" evidence="2">
    <location>
        <begin position="7"/>
        <end position="31"/>
    </location>
</feature>
<sequence length="83" mass="8940">MEAAVRVDTSGAACPVPILEIAKAIRRLRIGTLVELISTDRGLEADLPAWCEATGHTLVRMERRGASYVGWVRKAGEQQGHGA</sequence>
<dbReference type="EMBL" id="JAXIVS010000012">
    <property type="protein sequence ID" value="MDY7230770.1"/>
    <property type="molecule type" value="Genomic_DNA"/>
</dbReference>
<dbReference type="Pfam" id="PF01206">
    <property type="entry name" value="TusA"/>
    <property type="match status" value="1"/>
</dbReference>
<gene>
    <name evidence="3" type="ORF">SYV04_30520</name>
</gene>
<organism evidence="3 4">
    <name type="scientific">Hyalangium rubrum</name>
    <dbReference type="NCBI Taxonomy" id="3103134"/>
    <lineage>
        <taxon>Bacteria</taxon>
        <taxon>Pseudomonadati</taxon>
        <taxon>Myxococcota</taxon>
        <taxon>Myxococcia</taxon>
        <taxon>Myxococcales</taxon>
        <taxon>Cystobacterineae</taxon>
        <taxon>Archangiaceae</taxon>
        <taxon>Hyalangium</taxon>
    </lineage>
</organism>
<comment type="caution">
    <text evidence="3">The sequence shown here is derived from an EMBL/GenBank/DDBJ whole genome shotgun (WGS) entry which is preliminary data.</text>
</comment>
<comment type="similarity">
    <text evidence="1">Belongs to the sulfur carrier protein TusA family.</text>
</comment>